<keyword evidence="6" id="KW-0967">Endosome</keyword>
<dbReference type="Pfam" id="PF02990">
    <property type="entry name" value="EMP70"/>
    <property type="match status" value="1"/>
</dbReference>
<organism evidence="10 11">
    <name type="scientific">Corchorus olitorius</name>
    <dbReference type="NCBI Taxonomy" id="93759"/>
    <lineage>
        <taxon>Eukaryota</taxon>
        <taxon>Viridiplantae</taxon>
        <taxon>Streptophyta</taxon>
        <taxon>Embryophyta</taxon>
        <taxon>Tracheophyta</taxon>
        <taxon>Spermatophyta</taxon>
        <taxon>Magnoliopsida</taxon>
        <taxon>eudicotyledons</taxon>
        <taxon>Gunneridae</taxon>
        <taxon>Pentapetalae</taxon>
        <taxon>rosids</taxon>
        <taxon>malvids</taxon>
        <taxon>Malvales</taxon>
        <taxon>Malvaceae</taxon>
        <taxon>Grewioideae</taxon>
        <taxon>Apeibeae</taxon>
        <taxon>Corchorus</taxon>
    </lineage>
</organism>
<evidence type="ECO:0000313" key="11">
    <source>
        <dbReference type="Proteomes" id="UP000187203"/>
    </source>
</evidence>
<dbReference type="PANTHER" id="PTHR46699:SF4">
    <property type="entry name" value="SERINE_THREONINE-PROTEIN KINASE STN7, CHLOROPLASTIC"/>
    <property type="match status" value="1"/>
</dbReference>
<evidence type="ECO:0000256" key="3">
    <source>
        <dbReference type="ARBA" id="ARBA00005227"/>
    </source>
</evidence>
<dbReference type="Gene3D" id="1.10.510.10">
    <property type="entry name" value="Transferase(Phosphotransferase) domain 1"/>
    <property type="match status" value="1"/>
</dbReference>
<reference evidence="11" key="1">
    <citation type="submission" date="2013-09" db="EMBL/GenBank/DDBJ databases">
        <title>Corchorus olitorius genome sequencing.</title>
        <authorList>
            <person name="Alam M."/>
            <person name="Haque M.S."/>
            <person name="Islam M.S."/>
            <person name="Emdad E.M."/>
            <person name="Islam M.M."/>
            <person name="Ahmed B."/>
            <person name="Halim A."/>
            <person name="Hossen Q.M.M."/>
            <person name="Hossain M.Z."/>
            <person name="Ahmed R."/>
            <person name="Khan M.M."/>
            <person name="Islam R."/>
            <person name="Rashid M.M."/>
            <person name="Khan S.A."/>
            <person name="Rahman M.S."/>
            <person name="Alam M."/>
            <person name="Yahiya A.S."/>
            <person name="Khan M.S."/>
            <person name="Azam M.S."/>
            <person name="Haque T."/>
            <person name="Lashkar M.Z.H."/>
            <person name="Akhand A.I."/>
            <person name="Morshed G."/>
            <person name="Roy S."/>
            <person name="Uddin K.S."/>
            <person name="Rabeya T."/>
            <person name="Hossain A.S."/>
            <person name="Chowdhury A."/>
            <person name="Snigdha A.R."/>
            <person name="Mortoza M.S."/>
            <person name="Matin S.A."/>
            <person name="Hoque S.M.E."/>
            <person name="Islam M.K."/>
            <person name="Roy D.K."/>
            <person name="Haider R."/>
            <person name="Moosa M.M."/>
            <person name="Elias S.M."/>
            <person name="Hasan A.M."/>
            <person name="Jahan S."/>
            <person name="Shafiuddin M."/>
            <person name="Mahmood N."/>
            <person name="Shommy N.S."/>
        </authorList>
    </citation>
    <scope>NUCLEOTIDE SEQUENCE [LARGE SCALE GENOMIC DNA]</scope>
    <source>
        <strain evidence="11">cv. O-4</strain>
    </source>
</reference>
<keyword evidence="11" id="KW-1185">Reference proteome</keyword>
<dbReference type="AlphaFoldDB" id="A0A1R3IW29"/>
<proteinExistence type="inferred from homology"/>
<protein>
    <submittedName>
        <fullName evidence="10">Uncharacterized protein</fullName>
    </submittedName>
</protein>
<dbReference type="Proteomes" id="UP000187203">
    <property type="component" value="Unassembled WGS sequence"/>
</dbReference>
<sequence>MIVMEVQNLGKCLERENRIIQSIMSQILFALDGLCSTGIVHRNIKLQNIIFSEGKSFESEQIDVYKDTTSVLILYTSFSCAKNDSVQCTKSWEVLRGDHIGNSPFVFKLREAEMCAVLCQIKLDAETVCSLRRILMMKSSQYVCYLFLEILNLSFPVEVRSGVSNVDQLGYHIGLEGQFSGSKEEKFFIHNHLAFTVKNHWELQTDCQNCGI</sequence>
<evidence type="ECO:0000313" key="10">
    <source>
        <dbReference type="EMBL" id="OMO86791.1"/>
    </source>
</evidence>
<keyword evidence="7" id="KW-1133">Transmembrane helix</keyword>
<evidence type="ECO:0000256" key="9">
    <source>
        <dbReference type="ARBA" id="ARBA00023136"/>
    </source>
</evidence>
<evidence type="ECO:0000256" key="5">
    <source>
        <dbReference type="ARBA" id="ARBA00022729"/>
    </source>
</evidence>
<keyword evidence="8" id="KW-0333">Golgi apparatus</keyword>
<dbReference type="SUPFAM" id="SSF56112">
    <property type="entry name" value="Protein kinase-like (PK-like)"/>
    <property type="match status" value="1"/>
</dbReference>
<evidence type="ECO:0000256" key="4">
    <source>
        <dbReference type="ARBA" id="ARBA00022692"/>
    </source>
</evidence>
<dbReference type="GO" id="GO:0010008">
    <property type="term" value="C:endosome membrane"/>
    <property type="evidence" value="ECO:0007669"/>
    <property type="project" value="UniProtKB-SubCell"/>
</dbReference>
<dbReference type="PANTHER" id="PTHR46699">
    <property type="entry name" value="SERINE/THREONINE-PROTEIN KINASE STN8, CHLOROPLASTIC-RELATED"/>
    <property type="match status" value="1"/>
</dbReference>
<keyword evidence="9" id="KW-0472">Membrane</keyword>
<dbReference type="EMBL" id="AWUE01017511">
    <property type="protein sequence ID" value="OMO86791.1"/>
    <property type="molecule type" value="Genomic_DNA"/>
</dbReference>
<comment type="similarity">
    <text evidence="3">Belongs to the nonaspanin (TM9SF) (TC 9.A.2) family.</text>
</comment>
<evidence type="ECO:0000256" key="2">
    <source>
        <dbReference type="ARBA" id="ARBA00004653"/>
    </source>
</evidence>
<evidence type="ECO:0000256" key="8">
    <source>
        <dbReference type="ARBA" id="ARBA00023034"/>
    </source>
</evidence>
<dbReference type="InterPro" id="IPR004240">
    <property type="entry name" value="EMP70"/>
</dbReference>
<keyword evidence="5" id="KW-0732">Signal</keyword>
<gene>
    <name evidence="10" type="ORF">COLO4_20921</name>
</gene>
<evidence type="ECO:0000256" key="7">
    <source>
        <dbReference type="ARBA" id="ARBA00022989"/>
    </source>
</evidence>
<keyword evidence="4" id="KW-0812">Transmembrane</keyword>
<comment type="caution">
    <text evidence="10">The sequence shown here is derived from an EMBL/GenBank/DDBJ whole genome shotgun (WGS) entry which is preliminary data.</text>
</comment>
<comment type="subcellular location">
    <subcellularLocation>
        <location evidence="1">Endosome membrane</location>
        <topology evidence="1">Multi-pass membrane protein</topology>
    </subcellularLocation>
    <subcellularLocation>
        <location evidence="2">Golgi apparatus membrane</location>
        <topology evidence="2">Multi-pass membrane protein</topology>
    </subcellularLocation>
</comment>
<evidence type="ECO:0000256" key="1">
    <source>
        <dbReference type="ARBA" id="ARBA00004337"/>
    </source>
</evidence>
<name>A0A1R3IW29_9ROSI</name>
<dbReference type="InterPro" id="IPR011009">
    <property type="entry name" value="Kinase-like_dom_sf"/>
</dbReference>
<dbReference type="GO" id="GO:0000139">
    <property type="term" value="C:Golgi membrane"/>
    <property type="evidence" value="ECO:0007669"/>
    <property type="project" value="UniProtKB-SubCell"/>
</dbReference>
<dbReference type="OrthoDB" id="248923at2759"/>
<accession>A0A1R3IW29</accession>
<evidence type="ECO:0000256" key="6">
    <source>
        <dbReference type="ARBA" id="ARBA00022753"/>
    </source>
</evidence>